<gene>
    <name evidence="2" type="ORF">CR513_41062</name>
</gene>
<feature type="non-terminal residue" evidence="2">
    <location>
        <position position="1"/>
    </location>
</feature>
<sequence>MTRSGSPESGSQVGGIRAKRAKASPAYPSIAIKILFARIWENQRGMHILGLVHAHQRQYLVGLSPIGAWSSKGAVMSPKDEESEKEKESICDSYIIFKPTRTRGGLTIR</sequence>
<organism evidence="2 3">
    <name type="scientific">Mucuna pruriens</name>
    <name type="common">Velvet bean</name>
    <name type="synonym">Dolichos pruriens</name>
    <dbReference type="NCBI Taxonomy" id="157652"/>
    <lineage>
        <taxon>Eukaryota</taxon>
        <taxon>Viridiplantae</taxon>
        <taxon>Streptophyta</taxon>
        <taxon>Embryophyta</taxon>
        <taxon>Tracheophyta</taxon>
        <taxon>Spermatophyta</taxon>
        <taxon>Magnoliopsida</taxon>
        <taxon>eudicotyledons</taxon>
        <taxon>Gunneridae</taxon>
        <taxon>Pentapetalae</taxon>
        <taxon>rosids</taxon>
        <taxon>fabids</taxon>
        <taxon>Fabales</taxon>
        <taxon>Fabaceae</taxon>
        <taxon>Papilionoideae</taxon>
        <taxon>50 kb inversion clade</taxon>
        <taxon>NPAAA clade</taxon>
        <taxon>indigoferoid/millettioid clade</taxon>
        <taxon>Phaseoleae</taxon>
        <taxon>Mucuna</taxon>
    </lineage>
</organism>
<dbReference type="AlphaFoldDB" id="A0A371FKG8"/>
<evidence type="ECO:0000313" key="2">
    <source>
        <dbReference type="EMBL" id="RDX78633.1"/>
    </source>
</evidence>
<dbReference type="EMBL" id="QJKJ01008804">
    <property type="protein sequence ID" value="RDX78633.1"/>
    <property type="molecule type" value="Genomic_DNA"/>
</dbReference>
<name>A0A371FKG8_MUCPR</name>
<feature type="compositionally biased region" description="Polar residues" evidence="1">
    <location>
        <begin position="1"/>
        <end position="11"/>
    </location>
</feature>
<feature type="region of interest" description="Disordered" evidence="1">
    <location>
        <begin position="1"/>
        <end position="23"/>
    </location>
</feature>
<evidence type="ECO:0000256" key="1">
    <source>
        <dbReference type="SAM" id="MobiDB-lite"/>
    </source>
</evidence>
<comment type="caution">
    <text evidence="2">The sequence shown here is derived from an EMBL/GenBank/DDBJ whole genome shotgun (WGS) entry which is preliminary data.</text>
</comment>
<evidence type="ECO:0000313" key="3">
    <source>
        <dbReference type="Proteomes" id="UP000257109"/>
    </source>
</evidence>
<accession>A0A371FKG8</accession>
<reference evidence="2" key="1">
    <citation type="submission" date="2018-05" db="EMBL/GenBank/DDBJ databases">
        <title>Draft genome of Mucuna pruriens seed.</title>
        <authorList>
            <person name="Nnadi N.E."/>
            <person name="Vos R."/>
            <person name="Hasami M.H."/>
            <person name="Devisetty U.K."/>
            <person name="Aguiy J.C."/>
        </authorList>
    </citation>
    <scope>NUCLEOTIDE SEQUENCE [LARGE SCALE GENOMIC DNA]</scope>
    <source>
        <strain evidence="2">JCA_2017</strain>
    </source>
</reference>
<proteinExistence type="predicted"/>
<protein>
    <submittedName>
        <fullName evidence="2">Uncharacterized protein</fullName>
    </submittedName>
</protein>
<dbReference type="Proteomes" id="UP000257109">
    <property type="component" value="Unassembled WGS sequence"/>
</dbReference>
<keyword evidence="3" id="KW-1185">Reference proteome</keyword>